<dbReference type="InterPro" id="IPR023828">
    <property type="entry name" value="Peptidase_S8_Ser-AS"/>
</dbReference>
<dbReference type="Gene3D" id="2.120.10.80">
    <property type="entry name" value="Kelch-type beta propeller"/>
    <property type="match status" value="1"/>
</dbReference>
<dbReference type="Pfam" id="PF01344">
    <property type="entry name" value="Kelch_1"/>
    <property type="match status" value="3"/>
</dbReference>
<dbReference type="InterPro" id="IPR006652">
    <property type="entry name" value="Kelch_1"/>
</dbReference>
<evidence type="ECO:0000256" key="1">
    <source>
        <dbReference type="ARBA" id="ARBA00022441"/>
    </source>
</evidence>
<dbReference type="KEGG" id="aser:Asera_27560"/>
<feature type="region of interest" description="Disordered" evidence="6">
    <location>
        <begin position="279"/>
        <end position="299"/>
    </location>
</feature>
<evidence type="ECO:0000256" key="3">
    <source>
        <dbReference type="ARBA" id="ARBA00022737"/>
    </source>
</evidence>
<protein>
    <recommendedName>
        <fullName evidence="8">Peptidase S53 domain-containing protein</fullName>
    </recommendedName>
</protein>
<feature type="signal peptide" evidence="7">
    <location>
        <begin position="1"/>
        <end position="30"/>
    </location>
</feature>
<dbReference type="GO" id="GO:0004252">
    <property type="term" value="F:serine-type endopeptidase activity"/>
    <property type="evidence" value="ECO:0007669"/>
    <property type="project" value="InterPro"/>
</dbReference>
<evidence type="ECO:0000256" key="4">
    <source>
        <dbReference type="ARBA" id="ARBA00022801"/>
    </source>
</evidence>
<dbReference type="SUPFAM" id="SSF52743">
    <property type="entry name" value="Subtilisin-like"/>
    <property type="match status" value="1"/>
</dbReference>
<dbReference type="PANTHER" id="PTHR45632">
    <property type="entry name" value="LD33804P"/>
    <property type="match status" value="1"/>
</dbReference>
<dbReference type="InterPro" id="IPR030400">
    <property type="entry name" value="Sedolisin_dom"/>
</dbReference>
<dbReference type="AlphaFoldDB" id="A0A810L3B8"/>
<gene>
    <name evidence="9" type="ORF">Asera_27560</name>
</gene>
<dbReference type="SUPFAM" id="SSF49464">
    <property type="entry name" value="Carboxypeptidase regulatory domain-like"/>
    <property type="match status" value="3"/>
</dbReference>
<keyword evidence="3" id="KW-0677">Repeat</keyword>
<dbReference type="Gene3D" id="3.40.50.200">
    <property type="entry name" value="Peptidase S8/S53 domain"/>
    <property type="match status" value="1"/>
</dbReference>
<evidence type="ECO:0000256" key="2">
    <source>
        <dbReference type="ARBA" id="ARBA00022670"/>
    </source>
</evidence>
<dbReference type="InterPro" id="IPR006311">
    <property type="entry name" value="TAT_signal"/>
</dbReference>
<dbReference type="InterPro" id="IPR011043">
    <property type="entry name" value="Gal_Oxase/kelch_b-propeller"/>
</dbReference>
<dbReference type="Proteomes" id="UP000680750">
    <property type="component" value="Chromosome"/>
</dbReference>
<dbReference type="GO" id="GO:0006508">
    <property type="term" value="P:proteolysis"/>
    <property type="evidence" value="ECO:0007669"/>
    <property type="project" value="UniProtKB-KW"/>
</dbReference>
<feature type="chain" id="PRO_5032292353" description="Peptidase S53 domain-containing protein" evidence="7">
    <location>
        <begin position="31"/>
        <end position="1086"/>
    </location>
</feature>
<keyword evidence="10" id="KW-1185">Reference proteome</keyword>
<dbReference type="EMBL" id="AP023354">
    <property type="protein sequence ID" value="BCJ28648.1"/>
    <property type="molecule type" value="Genomic_DNA"/>
</dbReference>
<evidence type="ECO:0000256" key="5">
    <source>
        <dbReference type="ARBA" id="ARBA00022825"/>
    </source>
</evidence>
<dbReference type="InterPro" id="IPR015915">
    <property type="entry name" value="Kelch-typ_b-propeller"/>
</dbReference>
<dbReference type="CDD" id="cd04056">
    <property type="entry name" value="Peptidases_S53"/>
    <property type="match status" value="1"/>
</dbReference>
<feature type="domain" description="Peptidase S53" evidence="8">
    <location>
        <begin position="93"/>
        <end position="422"/>
    </location>
</feature>
<dbReference type="OrthoDB" id="9813435at2"/>
<dbReference type="InterPro" id="IPR036852">
    <property type="entry name" value="Peptidase_S8/S53_dom_sf"/>
</dbReference>
<keyword evidence="1" id="KW-0880">Kelch repeat</keyword>
<dbReference type="Gene3D" id="2.60.40.1120">
    <property type="entry name" value="Carboxypeptidase-like, regulatory domain"/>
    <property type="match status" value="3"/>
</dbReference>
<accession>A0A810L3B8</accession>
<dbReference type="PANTHER" id="PTHR45632:SF3">
    <property type="entry name" value="KELCH-LIKE PROTEIN 32"/>
    <property type="match status" value="1"/>
</dbReference>
<keyword evidence="2" id="KW-0645">Protease</keyword>
<sequence length="1086" mass="110907">MPRRTRHRRRAGLAVAALALALAWPAAAGAAPATPPSVGPPVATAKQVKIGKPAAKQLCGKPGKGQAACLSQRRTDVSGVHGLLLSTGAAPVGYGPTDLRSAYQIPADGGAGQTIAIVDAYDDPTAESDLALYRQQFALPPCTTDNGCFRKVDQRGGADFPAADPGWAGEISLDLDMVSAIAPAAKIVLVEADDAYYDSLGSAVDTAVALGAKYVSNSYGGSESPAETSEDALYYQHPGVAVVASSGDAFYGVQYPAASPYVTAVGGTSLTRDSSQRGWSESVWSNTGGPGSGCSRYEDKPSFQTDTGCAQRTVADVSAVSDPRTGVAVYQTYGGQGWGVYGGTSAAAPIIAGVYADAASPAPGSYPNSYPYQDPSALNDVTEGSNGSCTPSYLCTAGPGYDGPTGLGTPRGIAAFRSGPHGVITGTVTDAHGSRAIAGATVQVGDDTVTTDGDGSYALSVPPGNYDLTVAAYGYAKRTISGIAVTDGGTVREKVRLRKLPTARLTGTVTDGSGHGYPLAAQVTVDGVPGGPAATDPSTGGFALDLPAGKSYQLHVTADYPGYQPASAEIAVGDADRTTRFTLDVDTASCTAPGYAKADGTCAPVRGGLLVGTVTDANTGAGVPGATVTGPDGAAGTSTGSTGSYWLFAAPGTHQAFTAGRTRYAAQSTTVTITADRVTRAGFTLKAGRLQVTPGSISRNVQAGKQATAAVTVQNTGSRPATFRFGERDGQQPATQWKSIPDFPTPIEDNTAGYHAGTVYSVFGWNGHSQTADMYSYTPGDDGWTQRASASAPREGAAGAFIDGKFIVTGGWDVRDQDDPVTEIYDPATDRWTTGAPNPKPYANAGHAVLDGKLYLVGGCVLTCAVTDVQVYDPASDTWASAAPYPEQVAYQACGAIDGDLYCAGGTTSRAQLQHAYVYDPGSNSWSRIADLPIPLSGSGYTAANGRLLISGGITAGASSTTGQGFAYDPSTDTWTGLATALAPGNRGGSTLGFYRIGGQPALGQGPSATVQVLPGYDQGDDADVGWLTEGRDHVTLAPGEKIRVAVRLTAKQPAVSQPGDFSALLLIRSDTPYPSTPVRVSMQVK</sequence>
<evidence type="ECO:0000259" key="8">
    <source>
        <dbReference type="PROSITE" id="PS51695"/>
    </source>
</evidence>
<dbReference type="PROSITE" id="PS51318">
    <property type="entry name" value="TAT"/>
    <property type="match status" value="1"/>
</dbReference>
<keyword evidence="5" id="KW-0720">Serine protease</keyword>
<evidence type="ECO:0000256" key="6">
    <source>
        <dbReference type="SAM" id="MobiDB-lite"/>
    </source>
</evidence>
<keyword evidence="7" id="KW-0732">Signal</keyword>
<dbReference type="PROSITE" id="PS51695">
    <property type="entry name" value="SEDOLISIN"/>
    <property type="match status" value="1"/>
</dbReference>
<proteinExistence type="predicted"/>
<dbReference type="Pfam" id="PF13620">
    <property type="entry name" value="CarboxypepD_reg"/>
    <property type="match status" value="2"/>
</dbReference>
<dbReference type="SUPFAM" id="SSF50965">
    <property type="entry name" value="Galactose oxidase, central domain"/>
    <property type="match status" value="1"/>
</dbReference>
<dbReference type="InterPro" id="IPR008969">
    <property type="entry name" value="CarboxyPept-like_regulatory"/>
</dbReference>
<dbReference type="SMART" id="SM00612">
    <property type="entry name" value="Kelch"/>
    <property type="match status" value="5"/>
</dbReference>
<organism evidence="9 10">
    <name type="scientific">Actinocatenispora sera</name>
    <dbReference type="NCBI Taxonomy" id="390989"/>
    <lineage>
        <taxon>Bacteria</taxon>
        <taxon>Bacillati</taxon>
        <taxon>Actinomycetota</taxon>
        <taxon>Actinomycetes</taxon>
        <taxon>Micromonosporales</taxon>
        <taxon>Micromonosporaceae</taxon>
        <taxon>Actinocatenispora</taxon>
    </lineage>
</organism>
<evidence type="ECO:0000313" key="9">
    <source>
        <dbReference type="EMBL" id="BCJ28648.1"/>
    </source>
</evidence>
<dbReference type="PROSITE" id="PS00138">
    <property type="entry name" value="SUBTILASE_SER"/>
    <property type="match status" value="1"/>
</dbReference>
<reference evidence="9" key="1">
    <citation type="submission" date="2020-08" db="EMBL/GenBank/DDBJ databases">
        <title>Whole genome shotgun sequence of Actinocatenispora sera NBRC 101916.</title>
        <authorList>
            <person name="Komaki H."/>
            <person name="Tamura T."/>
        </authorList>
    </citation>
    <scope>NUCLEOTIDE SEQUENCE</scope>
    <source>
        <strain evidence="9">NBRC 101916</strain>
    </source>
</reference>
<evidence type="ECO:0000313" key="10">
    <source>
        <dbReference type="Proteomes" id="UP000680750"/>
    </source>
</evidence>
<name>A0A810L3B8_9ACTN</name>
<evidence type="ECO:0000256" key="7">
    <source>
        <dbReference type="SAM" id="SignalP"/>
    </source>
</evidence>
<keyword evidence="4" id="KW-0378">Hydrolase</keyword>